<comment type="caution">
    <text evidence="1">The sequence shown here is derived from an EMBL/GenBank/DDBJ whole genome shotgun (WGS) entry which is preliminary data.</text>
</comment>
<dbReference type="Proteomes" id="UP000178392">
    <property type="component" value="Unassembled WGS sequence"/>
</dbReference>
<evidence type="ECO:0000313" key="2">
    <source>
        <dbReference type="Proteomes" id="UP000178392"/>
    </source>
</evidence>
<sequence length="112" mass="12369">MVTARISQHTVGLVSKDDPTMAVCLKPGAQLIVSDIPQALQQQWGVDAVERAVFDQKVDGGFRDGVLFHKHPNELRLFHAMSFGISVSVEEVFADKPVSRKRKLFSALLPGR</sequence>
<reference evidence="1 2" key="1">
    <citation type="journal article" date="2016" name="Nat. Commun.">
        <title>Thousands of microbial genomes shed light on interconnected biogeochemical processes in an aquifer system.</title>
        <authorList>
            <person name="Anantharaman K."/>
            <person name="Brown C.T."/>
            <person name="Hug L.A."/>
            <person name="Sharon I."/>
            <person name="Castelle C.J."/>
            <person name="Probst A.J."/>
            <person name="Thomas B.C."/>
            <person name="Singh A."/>
            <person name="Wilkins M.J."/>
            <person name="Karaoz U."/>
            <person name="Brodie E.L."/>
            <person name="Williams K.H."/>
            <person name="Hubbard S.S."/>
            <person name="Banfield J.F."/>
        </authorList>
    </citation>
    <scope>NUCLEOTIDE SEQUENCE [LARGE SCALE GENOMIC DNA]</scope>
</reference>
<organism evidence="1 2">
    <name type="scientific">Candidatus Kaiserbacteria bacterium RIFCSPHIGHO2_12_FULL_56_13</name>
    <dbReference type="NCBI Taxonomy" id="1798505"/>
    <lineage>
        <taxon>Bacteria</taxon>
        <taxon>Candidatus Kaiseribacteriota</taxon>
    </lineage>
</organism>
<accession>A0A1F6EF12</accession>
<gene>
    <name evidence="1" type="ORF">A3E65_01875</name>
</gene>
<dbReference type="EMBL" id="MFLS01000011">
    <property type="protein sequence ID" value="OGG72244.1"/>
    <property type="molecule type" value="Genomic_DNA"/>
</dbReference>
<evidence type="ECO:0000313" key="1">
    <source>
        <dbReference type="EMBL" id="OGG72244.1"/>
    </source>
</evidence>
<protein>
    <submittedName>
        <fullName evidence="1">Uncharacterized protein</fullName>
    </submittedName>
</protein>
<proteinExistence type="predicted"/>
<name>A0A1F6EF12_9BACT</name>
<dbReference type="AlphaFoldDB" id="A0A1F6EF12"/>